<feature type="region of interest" description="Disordered" evidence="1">
    <location>
        <begin position="220"/>
        <end position="247"/>
    </location>
</feature>
<dbReference type="Proteomes" id="UP000620104">
    <property type="component" value="Unassembled WGS sequence"/>
</dbReference>
<feature type="compositionally biased region" description="Basic and acidic residues" evidence="1">
    <location>
        <begin position="56"/>
        <end position="72"/>
    </location>
</feature>
<keyword evidence="3" id="KW-1185">Reference proteome</keyword>
<reference evidence="2" key="1">
    <citation type="submission" date="2020-07" db="EMBL/GenBank/DDBJ databases">
        <title>Draft Genome Sequence of a Deep-Sea Yeast, Naganishia (Cryptococcus) liquefaciens strain N6.</title>
        <authorList>
            <person name="Han Y.W."/>
            <person name="Kajitani R."/>
            <person name="Morimoto H."/>
            <person name="Parhat M."/>
            <person name="Tsubouchi H."/>
            <person name="Bakenova O."/>
            <person name="Ogata M."/>
            <person name="Argunhan B."/>
            <person name="Aoki R."/>
            <person name="Kajiwara S."/>
            <person name="Itoh T."/>
            <person name="Iwasaki H."/>
        </authorList>
    </citation>
    <scope>NUCLEOTIDE SEQUENCE</scope>
    <source>
        <strain evidence="2">N6</strain>
    </source>
</reference>
<name>A0A8H3TUM4_9TREE</name>
<evidence type="ECO:0000313" key="2">
    <source>
        <dbReference type="EMBL" id="GHJ87198.1"/>
    </source>
</evidence>
<proteinExistence type="predicted"/>
<feature type="region of interest" description="Disordered" evidence="1">
    <location>
        <begin position="1"/>
        <end position="33"/>
    </location>
</feature>
<gene>
    <name evidence="2" type="ORF">NliqN6_3600</name>
</gene>
<organism evidence="2 3">
    <name type="scientific">Naganishia liquefaciens</name>
    <dbReference type="NCBI Taxonomy" id="104408"/>
    <lineage>
        <taxon>Eukaryota</taxon>
        <taxon>Fungi</taxon>
        <taxon>Dikarya</taxon>
        <taxon>Basidiomycota</taxon>
        <taxon>Agaricomycotina</taxon>
        <taxon>Tremellomycetes</taxon>
        <taxon>Filobasidiales</taxon>
        <taxon>Filobasidiaceae</taxon>
        <taxon>Naganishia</taxon>
    </lineage>
</organism>
<evidence type="ECO:0000256" key="1">
    <source>
        <dbReference type="SAM" id="MobiDB-lite"/>
    </source>
</evidence>
<comment type="caution">
    <text evidence="2">The sequence shown here is derived from an EMBL/GenBank/DDBJ whole genome shotgun (WGS) entry which is preliminary data.</text>
</comment>
<feature type="region of interest" description="Disordered" evidence="1">
    <location>
        <begin position="56"/>
        <end position="105"/>
    </location>
</feature>
<feature type="compositionally biased region" description="Polar residues" evidence="1">
    <location>
        <begin position="232"/>
        <end position="241"/>
    </location>
</feature>
<evidence type="ECO:0000313" key="3">
    <source>
        <dbReference type="Proteomes" id="UP000620104"/>
    </source>
</evidence>
<dbReference type="AlphaFoldDB" id="A0A8H3TUM4"/>
<protein>
    <submittedName>
        <fullName evidence="2">Uncharacterized protein</fullName>
    </submittedName>
</protein>
<sequence length="351" mass="38256">MQSDRHDGCSAASNLSHSLPSAGGLSKGGIGSESWLKPPAFPDVSLGVPTRPVIDKAAKQDGCKNIGRDTRDYAGVSESFPRTRLSSRDSQRQAGSSLPPTETGGWELSLSGKTLFGPATCFAPLIVNLDSGFDDETHMALLHGLEHTSQEEEEEEQRIRYFRTMDLSLERRFSDVVQLEPDEDPDSDDDDCQERLITPGTLAEPDAWLLKTPRAEHPMVETKNGSSRHSKQFSGFVSSPSERPLNLSPSVEIDQARSSTVPERCVPSGMFRILSASSPMQPQSLEREVAQTAGVEQSALRQEIQTSSDYLLQEGLPMSRLSIISPLSILSKPMSRQGTFAPKAIVRTSAT</sequence>
<accession>A0A8H3TUM4</accession>
<dbReference type="EMBL" id="BLZA01000021">
    <property type="protein sequence ID" value="GHJ87198.1"/>
    <property type="molecule type" value="Genomic_DNA"/>
</dbReference>